<reference evidence="6" key="1">
    <citation type="submission" date="2019-03" db="EMBL/GenBank/DDBJ databases">
        <title>Long read genome sequence of the mycoparasitic Pythium oligandrum ATCC 38472 isolated from sugarbeet rhizosphere.</title>
        <authorList>
            <person name="Gaulin E."/>
        </authorList>
    </citation>
    <scope>NUCLEOTIDE SEQUENCE</scope>
    <source>
        <strain evidence="6">ATCC 38472_TT</strain>
    </source>
</reference>
<comment type="caution">
    <text evidence="6">The sequence shown here is derived from an EMBL/GenBank/DDBJ whole genome shotgun (WGS) entry which is preliminary data.</text>
</comment>
<keyword evidence="1" id="KW-0611">Plant defense</keyword>
<proteinExistence type="predicted"/>
<dbReference type="Gene3D" id="3.30.20.10">
    <property type="entry name" value="Endochitinase, domain 2"/>
    <property type="match status" value="1"/>
</dbReference>
<dbReference type="GO" id="GO:0006032">
    <property type="term" value="P:chitin catabolic process"/>
    <property type="evidence" value="ECO:0007669"/>
    <property type="project" value="InterPro"/>
</dbReference>
<sequence length="308" mass="32543">MKIAQILIAAAACVAFAAEEVSAVPKCTVAPSPSATSAPSKTPAPSSGAPSKTPAPSSGAPSKTPAPSSGAPSKTPAPSSGAPSKTPAPSAPGNTTAPSTGGFAKYLDEAKFKELFPSAIPLYTFSGLVDAASKYPEFANTGDELDDKRELAAFLAQTSHECDHYKAAEEYAKDTYPETQYCNPKEIPCTAGKRYHGRGPIQLSWNYNYKNAGDALGVDLLNNPELVGTDKSITWQTALWYWMTPQAGKIIHDVVAEDFGESTKIINGQLECGPDAVAKKNEEQRIEYYKKVCATLGIEPVEKMSCNA</sequence>
<dbReference type="AlphaFoldDB" id="A0A8K1C7D3"/>
<keyword evidence="2" id="KW-1015">Disulfide bond</keyword>
<feature type="chain" id="PRO_5035462775" description="Glycoside hydrolase family 19 catalytic domain-containing protein" evidence="4">
    <location>
        <begin position="24"/>
        <end position="308"/>
    </location>
</feature>
<dbReference type="SUPFAM" id="SSF53955">
    <property type="entry name" value="Lysozyme-like"/>
    <property type="match status" value="1"/>
</dbReference>
<feature type="signal peptide" evidence="4">
    <location>
        <begin position="1"/>
        <end position="23"/>
    </location>
</feature>
<dbReference type="Pfam" id="PF00182">
    <property type="entry name" value="Glyco_hydro_19"/>
    <property type="match status" value="1"/>
</dbReference>
<dbReference type="OrthoDB" id="160168at2759"/>
<name>A0A8K1C7D3_PYTOL</name>
<evidence type="ECO:0000256" key="2">
    <source>
        <dbReference type="ARBA" id="ARBA00023157"/>
    </source>
</evidence>
<dbReference type="Proteomes" id="UP000794436">
    <property type="component" value="Unassembled WGS sequence"/>
</dbReference>
<dbReference type="InterPro" id="IPR023346">
    <property type="entry name" value="Lysozyme-like_dom_sf"/>
</dbReference>
<accession>A0A8K1C7D3</accession>
<evidence type="ECO:0000256" key="4">
    <source>
        <dbReference type="SAM" id="SignalP"/>
    </source>
</evidence>
<dbReference type="EMBL" id="SPLM01000114">
    <property type="protein sequence ID" value="TMW57805.1"/>
    <property type="molecule type" value="Genomic_DNA"/>
</dbReference>
<dbReference type="GO" id="GO:0006952">
    <property type="term" value="P:defense response"/>
    <property type="evidence" value="ECO:0007669"/>
    <property type="project" value="UniProtKB-KW"/>
</dbReference>
<feature type="region of interest" description="Disordered" evidence="3">
    <location>
        <begin position="28"/>
        <end position="100"/>
    </location>
</feature>
<protein>
    <recommendedName>
        <fullName evidence="5">Glycoside hydrolase family 19 catalytic domain-containing protein</fullName>
    </recommendedName>
</protein>
<keyword evidence="4" id="KW-0732">Signal</keyword>
<feature type="compositionally biased region" description="Low complexity" evidence="3">
    <location>
        <begin position="28"/>
        <end position="93"/>
    </location>
</feature>
<dbReference type="Gene3D" id="1.10.530.10">
    <property type="match status" value="1"/>
</dbReference>
<organism evidence="6 7">
    <name type="scientific">Pythium oligandrum</name>
    <name type="common">Mycoparasitic fungus</name>
    <dbReference type="NCBI Taxonomy" id="41045"/>
    <lineage>
        <taxon>Eukaryota</taxon>
        <taxon>Sar</taxon>
        <taxon>Stramenopiles</taxon>
        <taxon>Oomycota</taxon>
        <taxon>Peronosporomycetes</taxon>
        <taxon>Pythiales</taxon>
        <taxon>Pythiaceae</taxon>
        <taxon>Pythium</taxon>
    </lineage>
</organism>
<dbReference type="PANTHER" id="PTHR22595:SF79">
    <property type="entry name" value="CHITINASE 12"/>
    <property type="match status" value="1"/>
</dbReference>
<feature type="domain" description="Glycoside hydrolase family 19 catalytic" evidence="5">
    <location>
        <begin position="120"/>
        <end position="306"/>
    </location>
</feature>
<evidence type="ECO:0000313" key="7">
    <source>
        <dbReference type="Proteomes" id="UP000794436"/>
    </source>
</evidence>
<keyword evidence="7" id="KW-1185">Reference proteome</keyword>
<evidence type="ECO:0000259" key="5">
    <source>
        <dbReference type="Pfam" id="PF00182"/>
    </source>
</evidence>
<dbReference type="FunFam" id="3.30.20.10:FF:000001">
    <property type="entry name" value="Endochitinase (Chitinase)"/>
    <property type="match status" value="1"/>
</dbReference>
<dbReference type="PANTHER" id="PTHR22595">
    <property type="entry name" value="CHITINASE-RELATED"/>
    <property type="match status" value="1"/>
</dbReference>
<dbReference type="GO" id="GO:0004568">
    <property type="term" value="F:chitinase activity"/>
    <property type="evidence" value="ECO:0007669"/>
    <property type="project" value="InterPro"/>
</dbReference>
<evidence type="ECO:0000256" key="3">
    <source>
        <dbReference type="SAM" id="MobiDB-lite"/>
    </source>
</evidence>
<gene>
    <name evidence="6" type="ORF">Poli38472_014408</name>
</gene>
<dbReference type="GO" id="GO:0016998">
    <property type="term" value="P:cell wall macromolecule catabolic process"/>
    <property type="evidence" value="ECO:0007669"/>
    <property type="project" value="InterPro"/>
</dbReference>
<evidence type="ECO:0000256" key="1">
    <source>
        <dbReference type="ARBA" id="ARBA00022821"/>
    </source>
</evidence>
<dbReference type="InterPro" id="IPR000726">
    <property type="entry name" value="Glyco_hydro_19_cat"/>
</dbReference>
<dbReference type="CDD" id="cd00325">
    <property type="entry name" value="chitinase_GH19"/>
    <property type="match status" value="1"/>
</dbReference>
<evidence type="ECO:0000313" key="6">
    <source>
        <dbReference type="EMBL" id="TMW57805.1"/>
    </source>
</evidence>